<accession>A0ABD2MDA8</accession>
<proteinExistence type="predicted"/>
<dbReference type="InterPro" id="IPR011009">
    <property type="entry name" value="Kinase-like_dom_sf"/>
</dbReference>
<dbReference type="Pfam" id="PF00069">
    <property type="entry name" value="Pkinase"/>
    <property type="match status" value="1"/>
</dbReference>
<evidence type="ECO:0000313" key="4">
    <source>
        <dbReference type="Proteomes" id="UP001620626"/>
    </source>
</evidence>
<dbReference type="EMBL" id="JBICBT010000039">
    <property type="protein sequence ID" value="KAL3125293.1"/>
    <property type="molecule type" value="Genomic_DNA"/>
</dbReference>
<evidence type="ECO:0000259" key="2">
    <source>
        <dbReference type="PROSITE" id="PS50011"/>
    </source>
</evidence>
<sequence length="251" mass="28693">MYVKKVGEDETLKLIDYDGATFIPVGLFENPRKLANKVVPREFYVATPTYAAIEYYEDMLVSTKMDMWALGIIIYELILVQESFNERISVGKITQILLGIGNIYLGMQRNSKGEKQSDESCWDERATRRGTDEANGGGGRASEGLARGKRVAGEASESGGRASEGLARVKRVEEEEERAKDWREGSEWRVKRADAEEERAKDWREGSEWRVKRAERVKRVEEEEERATDWREGSEWRAKRAKRMKQSEGGG</sequence>
<feature type="region of interest" description="Disordered" evidence="1">
    <location>
        <begin position="111"/>
        <end position="251"/>
    </location>
</feature>
<dbReference type="AlphaFoldDB" id="A0ABD2MDA8"/>
<feature type="compositionally biased region" description="Basic and acidic residues" evidence="1">
    <location>
        <begin position="170"/>
        <end position="238"/>
    </location>
</feature>
<reference evidence="3 4" key="1">
    <citation type="submission" date="2024-10" db="EMBL/GenBank/DDBJ databases">
        <authorList>
            <person name="Kim D."/>
        </authorList>
    </citation>
    <scope>NUCLEOTIDE SEQUENCE [LARGE SCALE GENOMIC DNA]</scope>
    <source>
        <strain evidence="3">BH-2024</strain>
    </source>
</reference>
<organism evidence="3 4">
    <name type="scientific">Heterodera trifolii</name>
    <dbReference type="NCBI Taxonomy" id="157864"/>
    <lineage>
        <taxon>Eukaryota</taxon>
        <taxon>Metazoa</taxon>
        <taxon>Ecdysozoa</taxon>
        <taxon>Nematoda</taxon>
        <taxon>Chromadorea</taxon>
        <taxon>Rhabditida</taxon>
        <taxon>Tylenchina</taxon>
        <taxon>Tylenchomorpha</taxon>
        <taxon>Tylenchoidea</taxon>
        <taxon>Heteroderidae</taxon>
        <taxon>Heteroderinae</taxon>
        <taxon>Heterodera</taxon>
    </lineage>
</organism>
<dbReference type="PROSITE" id="PS50011">
    <property type="entry name" value="PROTEIN_KINASE_DOM"/>
    <property type="match status" value="1"/>
</dbReference>
<evidence type="ECO:0000313" key="3">
    <source>
        <dbReference type="EMBL" id="KAL3125293.1"/>
    </source>
</evidence>
<feature type="domain" description="Protein kinase" evidence="2">
    <location>
        <begin position="1"/>
        <end position="145"/>
    </location>
</feature>
<keyword evidence="4" id="KW-1185">Reference proteome</keyword>
<name>A0ABD2MDA8_9BILA</name>
<dbReference type="InterPro" id="IPR000719">
    <property type="entry name" value="Prot_kinase_dom"/>
</dbReference>
<feature type="compositionally biased region" description="Basic and acidic residues" evidence="1">
    <location>
        <begin position="111"/>
        <end position="132"/>
    </location>
</feature>
<comment type="caution">
    <text evidence="3">The sequence shown here is derived from an EMBL/GenBank/DDBJ whole genome shotgun (WGS) entry which is preliminary data.</text>
</comment>
<dbReference type="Proteomes" id="UP001620626">
    <property type="component" value="Unassembled WGS sequence"/>
</dbReference>
<dbReference type="SUPFAM" id="SSF56112">
    <property type="entry name" value="Protein kinase-like (PK-like)"/>
    <property type="match status" value="1"/>
</dbReference>
<evidence type="ECO:0000256" key="1">
    <source>
        <dbReference type="SAM" id="MobiDB-lite"/>
    </source>
</evidence>
<gene>
    <name evidence="3" type="ORF">niasHT_000046</name>
</gene>
<protein>
    <recommendedName>
        <fullName evidence="2">Protein kinase domain-containing protein</fullName>
    </recommendedName>
</protein>
<dbReference type="Gene3D" id="1.10.510.10">
    <property type="entry name" value="Transferase(Phosphotransferase) domain 1"/>
    <property type="match status" value="1"/>
</dbReference>